<dbReference type="GO" id="GO:0016740">
    <property type="term" value="F:transferase activity"/>
    <property type="evidence" value="ECO:0007669"/>
    <property type="project" value="UniProtKB-KW"/>
</dbReference>
<dbReference type="RefSeq" id="WP_036535012.1">
    <property type="nucleotide sequence ID" value="NZ_JJML01000041.1"/>
</dbReference>
<dbReference type="InterPro" id="IPR001173">
    <property type="entry name" value="Glyco_trans_2-like"/>
</dbReference>
<gene>
    <name evidence="2" type="ORF">DO97_13315</name>
</gene>
<dbReference type="Gene3D" id="3.90.550.10">
    <property type="entry name" value="Spore Coat Polysaccharide Biosynthesis Protein SpsA, Chain A"/>
    <property type="match status" value="1"/>
</dbReference>
<evidence type="ECO:0000313" key="2">
    <source>
        <dbReference type="EMBL" id="KGF72009.1"/>
    </source>
</evidence>
<proteinExistence type="predicted"/>
<dbReference type="OrthoDB" id="9810303at2"/>
<organism evidence="2 3">
    <name type="scientific">Neosynechococcus sphagnicola sy1</name>
    <dbReference type="NCBI Taxonomy" id="1497020"/>
    <lineage>
        <taxon>Bacteria</taxon>
        <taxon>Bacillati</taxon>
        <taxon>Cyanobacteriota</taxon>
        <taxon>Cyanophyceae</taxon>
        <taxon>Neosynechococcales</taxon>
        <taxon>Neosynechococcaceae</taxon>
        <taxon>Neosynechococcus</taxon>
    </lineage>
</organism>
<feature type="domain" description="Glycosyltransferase 2-like" evidence="1">
    <location>
        <begin position="4"/>
        <end position="169"/>
    </location>
</feature>
<dbReference type="STRING" id="1497020.DO97_13315"/>
<dbReference type="InterPro" id="IPR050256">
    <property type="entry name" value="Glycosyltransferase_2"/>
</dbReference>
<reference evidence="2 3" key="1">
    <citation type="journal article" date="2014" name="Mol. Ecol.">
        <title>Evolution of Synechococcus.</title>
        <authorList>
            <person name="Dvorak P."/>
            <person name="Casamatta D."/>
            <person name="Hasler P."/>
            <person name="Poulickova A."/>
            <person name="Ondrej V."/>
            <person name="Sanges R."/>
        </authorList>
    </citation>
    <scope>NUCLEOTIDE SEQUENCE [LARGE SCALE GENOMIC DNA]</scope>
    <source>
        <strain evidence="2 3">CAUP A 1101</strain>
    </source>
</reference>
<sequence>MKLSVVIPAHNEEGCLYSTVSHLVSTLEAEGIRHEVVIINDNSTDQTPGICQTLADEFKTVRHVDNQPPNGFGFAVRRGLVEFRGDAVAIMMADASDDPKDLVKAYWKLQEGFDCVFGSRFNKNAVVVDYPWHKLVINRWANWFVDKLFRLHYNDVTNAFKVYRREVIEGIQPILSHHFNLTVELPLKAIVRGFSYAVIPMNWYNRKTGISKLKIKEMGSRYLFIVLYVWLEKHLSRGDYHRSKYLVPTKKKLNA</sequence>
<keyword evidence="2" id="KW-0808">Transferase</keyword>
<dbReference type="PANTHER" id="PTHR48090">
    <property type="entry name" value="UNDECAPRENYL-PHOSPHATE 4-DEOXY-4-FORMAMIDO-L-ARABINOSE TRANSFERASE-RELATED"/>
    <property type="match status" value="1"/>
</dbReference>
<dbReference type="CDD" id="cd04179">
    <property type="entry name" value="DPM_DPG-synthase_like"/>
    <property type="match status" value="1"/>
</dbReference>
<name>A0A098TIU0_9CYAN</name>
<dbReference type="Proteomes" id="UP000030170">
    <property type="component" value="Unassembled WGS sequence"/>
</dbReference>
<dbReference type="SUPFAM" id="SSF53448">
    <property type="entry name" value="Nucleotide-diphospho-sugar transferases"/>
    <property type="match status" value="1"/>
</dbReference>
<keyword evidence="3" id="KW-1185">Reference proteome</keyword>
<evidence type="ECO:0000259" key="1">
    <source>
        <dbReference type="Pfam" id="PF00535"/>
    </source>
</evidence>
<protein>
    <submittedName>
        <fullName evidence="2">Family 2 glycosyl transferase</fullName>
    </submittedName>
</protein>
<evidence type="ECO:0000313" key="3">
    <source>
        <dbReference type="Proteomes" id="UP000030170"/>
    </source>
</evidence>
<dbReference type="InterPro" id="IPR029044">
    <property type="entry name" value="Nucleotide-diphossugar_trans"/>
</dbReference>
<dbReference type="Pfam" id="PF00535">
    <property type="entry name" value="Glycos_transf_2"/>
    <property type="match status" value="1"/>
</dbReference>
<comment type="caution">
    <text evidence="2">The sequence shown here is derived from an EMBL/GenBank/DDBJ whole genome shotgun (WGS) entry which is preliminary data.</text>
</comment>
<accession>A0A098TIU0</accession>
<dbReference type="EMBL" id="JJML01000041">
    <property type="protein sequence ID" value="KGF72009.1"/>
    <property type="molecule type" value="Genomic_DNA"/>
</dbReference>
<dbReference type="AlphaFoldDB" id="A0A098TIU0"/>